<dbReference type="InterPro" id="IPR000182">
    <property type="entry name" value="GNAT_dom"/>
</dbReference>
<organism evidence="2 3">
    <name type="scientific">Macrolepiota fuliginosa MF-IS2</name>
    <dbReference type="NCBI Taxonomy" id="1400762"/>
    <lineage>
        <taxon>Eukaryota</taxon>
        <taxon>Fungi</taxon>
        <taxon>Dikarya</taxon>
        <taxon>Basidiomycota</taxon>
        <taxon>Agaricomycotina</taxon>
        <taxon>Agaricomycetes</taxon>
        <taxon>Agaricomycetidae</taxon>
        <taxon>Agaricales</taxon>
        <taxon>Agaricineae</taxon>
        <taxon>Agaricaceae</taxon>
        <taxon>Macrolepiota</taxon>
    </lineage>
</organism>
<dbReference type="Proteomes" id="UP000807342">
    <property type="component" value="Unassembled WGS sequence"/>
</dbReference>
<evidence type="ECO:0000313" key="2">
    <source>
        <dbReference type="EMBL" id="KAF9445731.1"/>
    </source>
</evidence>
<dbReference type="EMBL" id="MU151284">
    <property type="protein sequence ID" value="KAF9445731.1"/>
    <property type="molecule type" value="Genomic_DNA"/>
</dbReference>
<proteinExistence type="predicted"/>
<dbReference type="InterPro" id="IPR016181">
    <property type="entry name" value="Acyl_CoA_acyltransferase"/>
</dbReference>
<dbReference type="PANTHER" id="PTHR42791">
    <property type="entry name" value="GNAT FAMILY ACETYLTRANSFERASE"/>
    <property type="match status" value="1"/>
</dbReference>
<dbReference type="CDD" id="cd04301">
    <property type="entry name" value="NAT_SF"/>
    <property type="match status" value="1"/>
</dbReference>
<evidence type="ECO:0000259" key="1">
    <source>
        <dbReference type="PROSITE" id="PS51186"/>
    </source>
</evidence>
<sequence length="191" mass="21424">MVGGRHELRQLTFRACIRAGIVGGKFYVALTETDEVVGTAVWYPPGYDFLSDEKQQQEGAIELMSTLEKIDPDLYAWWINTLLPLNAETSNKYLGKDFKVNNWNLYSLAVAPRFQGKGISRLLVKIGEDQAAAQGLSTCFEAESEKNLIIYERLGYRVVGSDHVPGPPNAEGYNCHCLVKYFDPPSRETQN</sequence>
<gene>
    <name evidence="2" type="ORF">P691DRAFT_762246</name>
</gene>
<evidence type="ECO:0000313" key="3">
    <source>
        <dbReference type="Proteomes" id="UP000807342"/>
    </source>
</evidence>
<protein>
    <recommendedName>
        <fullName evidence="1">N-acetyltransferase domain-containing protein</fullName>
    </recommendedName>
</protein>
<dbReference type="PANTHER" id="PTHR42791:SF1">
    <property type="entry name" value="N-ACETYLTRANSFERASE DOMAIN-CONTAINING PROTEIN"/>
    <property type="match status" value="1"/>
</dbReference>
<dbReference type="SUPFAM" id="SSF55729">
    <property type="entry name" value="Acyl-CoA N-acyltransferases (Nat)"/>
    <property type="match status" value="1"/>
</dbReference>
<dbReference type="GO" id="GO:0016747">
    <property type="term" value="F:acyltransferase activity, transferring groups other than amino-acyl groups"/>
    <property type="evidence" value="ECO:0007669"/>
    <property type="project" value="InterPro"/>
</dbReference>
<reference evidence="2" key="1">
    <citation type="submission" date="2020-11" db="EMBL/GenBank/DDBJ databases">
        <authorList>
            <consortium name="DOE Joint Genome Institute"/>
            <person name="Ahrendt S."/>
            <person name="Riley R."/>
            <person name="Andreopoulos W."/>
            <person name="Labutti K."/>
            <person name="Pangilinan J."/>
            <person name="Ruiz-Duenas F.J."/>
            <person name="Barrasa J.M."/>
            <person name="Sanchez-Garcia M."/>
            <person name="Camarero S."/>
            <person name="Miyauchi S."/>
            <person name="Serrano A."/>
            <person name="Linde D."/>
            <person name="Babiker R."/>
            <person name="Drula E."/>
            <person name="Ayuso-Fernandez I."/>
            <person name="Pacheco R."/>
            <person name="Padilla G."/>
            <person name="Ferreira P."/>
            <person name="Barriuso J."/>
            <person name="Kellner H."/>
            <person name="Castanera R."/>
            <person name="Alfaro M."/>
            <person name="Ramirez L."/>
            <person name="Pisabarro A.G."/>
            <person name="Kuo A."/>
            <person name="Tritt A."/>
            <person name="Lipzen A."/>
            <person name="He G."/>
            <person name="Yan M."/>
            <person name="Ng V."/>
            <person name="Cullen D."/>
            <person name="Martin F."/>
            <person name="Rosso M.-N."/>
            <person name="Henrissat B."/>
            <person name="Hibbett D."/>
            <person name="Martinez A.T."/>
            <person name="Grigoriev I.V."/>
        </authorList>
    </citation>
    <scope>NUCLEOTIDE SEQUENCE</scope>
    <source>
        <strain evidence="2">MF-IS2</strain>
    </source>
</reference>
<accession>A0A9P6BZ13</accession>
<dbReference type="Gene3D" id="3.40.630.30">
    <property type="match status" value="1"/>
</dbReference>
<dbReference type="OrthoDB" id="61113at2759"/>
<dbReference type="PROSITE" id="PS51186">
    <property type="entry name" value="GNAT"/>
    <property type="match status" value="1"/>
</dbReference>
<comment type="caution">
    <text evidence="2">The sequence shown here is derived from an EMBL/GenBank/DDBJ whole genome shotgun (WGS) entry which is preliminary data.</text>
</comment>
<dbReference type="AlphaFoldDB" id="A0A9P6BZ13"/>
<feature type="domain" description="N-acetyltransferase" evidence="1">
    <location>
        <begin position="47"/>
        <end position="184"/>
    </location>
</feature>
<name>A0A9P6BZ13_9AGAR</name>
<keyword evidence="3" id="KW-1185">Reference proteome</keyword>
<dbReference type="InterPro" id="IPR052523">
    <property type="entry name" value="Trichothecene_AcTrans"/>
</dbReference>
<dbReference type="Pfam" id="PF13673">
    <property type="entry name" value="Acetyltransf_10"/>
    <property type="match status" value="1"/>
</dbReference>